<name>A0A9D4ENB4_DREPO</name>
<accession>A0A9D4ENB4</accession>
<dbReference type="EMBL" id="JAIWYP010000008">
    <property type="protein sequence ID" value="KAH3782768.1"/>
    <property type="molecule type" value="Genomic_DNA"/>
</dbReference>
<protein>
    <submittedName>
        <fullName evidence="2">Uncharacterized protein</fullName>
    </submittedName>
</protein>
<reference evidence="2" key="1">
    <citation type="journal article" date="2019" name="bioRxiv">
        <title>The Genome of the Zebra Mussel, Dreissena polymorpha: A Resource for Invasive Species Research.</title>
        <authorList>
            <person name="McCartney M.A."/>
            <person name="Auch B."/>
            <person name="Kono T."/>
            <person name="Mallez S."/>
            <person name="Zhang Y."/>
            <person name="Obille A."/>
            <person name="Becker A."/>
            <person name="Abrahante J.E."/>
            <person name="Garbe J."/>
            <person name="Badalamenti J.P."/>
            <person name="Herman A."/>
            <person name="Mangelson H."/>
            <person name="Liachko I."/>
            <person name="Sullivan S."/>
            <person name="Sone E.D."/>
            <person name="Koren S."/>
            <person name="Silverstein K.A.T."/>
            <person name="Beckman K.B."/>
            <person name="Gohl D.M."/>
        </authorList>
    </citation>
    <scope>NUCLEOTIDE SEQUENCE</scope>
    <source>
        <strain evidence="2">Duluth1</strain>
        <tissue evidence="2">Whole animal</tissue>
    </source>
</reference>
<sequence length="142" mass="15846">MGEKLYFSLAACVVFRAVADRRGPVFECREIWCLYSSSQARALPAGGGRPALGTTWQRQGAQPPKPPAEVSAAFTPGQREKITYLLSALRKGLELVFRETLSRTQFSYLRCGEPRRVLSARRGLSIEAGWRPVEHTQHAINE</sequence>
<evidence type="ECO:0000313" key="3">
    <source>
        <dbReference type="Proteomes" id="UP000828390"/>
    </source>
</evidence>
<reference evidence="2" key="2">
    <citation type="submission" date="2020-11" db="EMBL/GenBank/DDBJ databases">
        <authorList>
            <person name="McCartney M.A."/>
            <person name="Auch B."/>
            <person name="Kono T."/>
            <person name="Mallez S."/>
            <person name="Becker A."/>
            <person name="Gohl D.M."/>
            <person name="Silverstein K.A.T."/>
            <person name="Koren S."/>
            <person name="Bechman K.B."/>
            <person name="Herman A."/>
            <person name="Abrahante J.E."/>
            <person name="Garbe J."/>
        </authorList>
    </citation>
    <scope>NUCLEOTIDE SEQUENCE</scope>
    <source>
        <strain evidence="2">Duluth1</strain>
        <tissue evidence="2">Whole animal</tissue>
    </source>
</reference>
<evidence type="ECO:0000256" key="1">
    <source>
        <dbReference type="SAM" id="MobiDB-lite"/>
    </source>
</evidence>
<feature type="region of interest" description="Disordered" evidence="1">
    <location>
        <begin position="49"/>
        <end position="72"/>
    </location>
</feature>
<proteinExistence type="predicted"/>
<dbReference type="Proteomes" id="UP000828390">
    <property type="component" value="Unassembled WGS sequence"/>
</dbReference>
<comment type="caution">
    <text evidence="2">The sequence shown here is derived from an EMBL/GenBank/DDBJ whole genome shotgun (WGS) entry which is preliminary data.</text>
</comment>
<organism evidence="2 3">
    <name type="scientific">Dreissena polymorpha</name>
    <name type="common">Zebra mussel</name>
    <name type="synonym">Mytilus polymorpha</name>
    <dbReference type="NCBI Taxonomy" id="45954"/>
    <lineage>
        <taxon>Eukaryota</taxon>
        <taxon>Metazoa</taxon>
        <taxon>Spiralia</taxon>
        <taxon>Lophotrochozoa</taxon>
        <taxon>Mollusca</taxon>
        <taxon>Bivalvia</taxon>
        <taxon>Autobranchia</taxon>
        <taxon>Heteroconchia</taxon>
        <taxon>Euheterodonta</taxon>
        <taxon>Imparidentia</taxon>
        <taxon>Neoheterodontei</taxon>
        <taxon>Myida</taxon>
        <taxon>Dreissenoidea</taxon>
        <taxon>Dreissenidae</taxon>
        <taxon>Dreissena</taxon>
    </lineage>
</organism>
<evidence type="ECO:0000313" key="2">
    <source>
        <dbReference type="EMBL" id="KAH3782768.1"/>
    </source>
</evidence>
<dbReference type="AlphaFoldDB" id="A0A9D4ENB4"/>
<gene>
    <name evidence="2" type="ORF">DPMN_160688</name>
</gene>
<keyword evidence="3" id="KW-1185">Reference proteome</keyword>